<keyword evidence="3" id="KW-1185">Reference proteome</keyword>
<dbReference type="EMBL" id="JABGBN010000005">
    <property type="protein sequence ID" value="NOL51915.1"/>
    <property type="molecule type" value="Genomic_DNA"/>
</dbReference>
<dbReference type="Proteomes" id="UP000537862">
    <property type="component" value="Unassembled WGS sequence"/>
</dbReference>
<keyword evidence="2" id="KW-0378">Hydrolase</keyword>
<accession>A0A849P813</accession>
<dbReference type="InterPro" id="IPR029058">
    <property type="entry name" value="AB_hydrolase_fold"/>
</dbReference>
<dbReference type="Pfam" id="PF00561">
    <property type="entry name" value="Abhydrolase_1"/>
    <property type="match status" value="1"/>
</dbReference>
<gene>
    <name evidence="2" type="ORF">HKX39_06995</name>
</gene>
<dbReference type="GO" id="GO:0016020">
    <property type="term" value="C:membrane"/>
    <property type="evidence" value="ECO:0007669"/>
    <property type="project" value="TreeGrafter"/>
</dbReference>
<dbReference type="InterPro" id="IPR050266">
    <property type="entry name" value="AB_hydrolase_sf"/>
</dbReference>
<dbReference type="PANTHER" id="PTHR43798">
    <property type="entry name" value="MONOACYLGLYCEROL LIPASE"/>
    <property type="match status" value="1"/>
</dbReference>
<name>A0A849P813_9BURK</name>
<dbReference type="Gene3D" id="3.40.50.1820">
    <property type="entry name" value="alpha/beta hydrolase"/>
    <property type="match status" value="1"/>
</dbReference>
<dbReference type="GO" id="GO:0016787">
    <property type="term" value="F:hydrolase activity"/>
    <property type="evidence" value="ECO:0007669"/>
    <property type="project" value="UniProtKB-KW"/>
</dbReference>
<dbReference type="RefSeq" id="WP_171680616.1">
    <property type="nucleotide sequence ID" value="NZ_JABGBN010000005.1"/>
</dbReference>
<sequence>MPLKEILLGQTPYAYLDEGSGPVLLLIHGSLCDYRYWKWQIPELMQHYRVIAPSLRHYAPIPLDNKEGFSFTQHAQDIADLLSILNIESAHILGHSRGAAVALDLALRFPQSVSSLILADPGVRNPNQLQESVEFKKEALRLIDSGEIDAGLTLFIDTVSGEGTFKRMVRWFKEMVRENAHTLYLQRYEPPFLINEQLLQLAKLPISLIGGSASPHPFPEINTALAQLWPHAQCHTLAPASHGMNLALPHEFNHIVHEHIQQVNR</sequence>
<evidence type="ECO:0000313" key="2">
    <source>
        <dbReference type="EMBL" id="NOL51915.1"/>
    </source>
</evidence>
<dbReference type="PANTHER" id="PTHR43798:SF33">
    <property type="entry name" value="HYDROLASE, PUTATIVE (AFU_ORTHOLOGUE AFUA_2G14860)-RELATED"/>
    <property type="match status" value="1"/>
</dbReference>
<organism evidence="2 3">
    <name type="scientific">Pelistega suis</name>
    <dbReference type="NCBI Taxonomy" id="1631957"/>
    <lineage>
        <taxon>Bacteria</taxon>
        <taxon>Pseudomonadati</taxon>
        <taxon>Pseudomonadota</taxon>
        <taxon>Betaproteobacteria</taxon>
        <taxon>Burkholderiales</taxon>
        <taxon>Alcaligenaceae</taxon>
        <taxon>Pelistega</taxon>
    </lineage>
</organism>
<comment type="caution">
    <text evidence="2">The sequence shown here is derived from an EMBL/GenBank/DDBJ whole genome shotgun (WGS) entry which is preliminary data.</text>
</comment>
<proteinExistence type="predicted"/>
<dbReference type="SUPFAM" id="SSF53474">
    <property type="entry name" value="alpha/beta-Hydrolases"/>
    <property type="match status" value="1"/>
</dbReference>
<evidence type="ECO:0000313" key="3">
    <source>
        <dbReference type="Proteomes" id="UP000537862"/>
    </source>
</evidence>
<protein>
    <submittedName>
        <fullName evidence="2">Alpha/beta hydrolase</fullName>
    </submittedName>
</protein>
<evidence type="ECO:0000259" key="1">
    <source>
        <dbReference type="Pfam" id="PF00561"/>
    </source>
</evidence>
<dbReference type="AlphaFoldDB" id="A0A849P813"/>
<reference evidence="2 3" key="1">
    <citation type="submission" date="2020-05" db="EMBL/GenBank/DDBJ databases">
        <authorList>
            <person name="Niu N."/>
        </authorList>
    </citation>
    <scope>NUCLEOTIDE SEQUENCE [LARGE SCALE GENOMIC DNA]</scope>
    <source>
        <strain evidence="2 3">3340-03</strain>
    </source>
</reference>
<feature type="domain" description="AB hydrolase-1" evidence="1">
    <location>
        <begin position="22"/>
        <end position="130"/>
    </location>
</feature>
<dbReference type="InterPro" id="IPR000073">
    <property type="entry name" value="AB_hydrolase_1"/>
</dbReference>